<accession>A0ABY7DK12</accession>
<protein>
    <submittedName>
        <fullName evidence="2">Uncharacterized protein</fullName>
    </submittedName>
</protein>
<feature type="coiled-coil region" evidence="1">
    <location>
        <begin position="287"/>
        <end position="314"/>
    </location>
</feature>
<evidence type="ECO:0000313" key="2">
    <source>
        <dbReference type="EMBL" id="WAQ98052.1"/>
    </source>
</evidence>
<keyword evidence="1" id="KW-0175">Coiled coil</keyword>
<keyword evidence="3" id="KW-1185">Reference proteome</keyword>
<sequence>MDSSRSCRTDTSLVSVDDLVQPPATLAEVKSGLQRAYLEGIDFISFYQCASDEEDEFEKYLVKCNEQFLQANNELRRKNVTLKVLDSELEIVTLLNTLREKCEVDKGEIGFISEFWENIKATMESMTILLNKFKTSVVERLRGNCISYYNNTEIHLDVSARYTEEITKYLTDLERTLNDTQILIKSYSSGVHQDMFSHTKFTEGILVSCDLKAFPILRLFPDLTEKIESMLSIALMWLDRDEKYMYEINDYIRETRSMAKKRVDEMKIQKEKLKKFEKAVKSANILLHNNKEKLQRIETDLNQLEQTFGVYKQQMQMKYGEKSQKESMVDFLKITLSQTKKNYNLQLKRQRLLKQVEELEGFLDHLEQDLSGVQYKIQAKAQQKDMLSIKLETSEKSYGALKTNLDNFSDNLERLEQEVNGLSGQLLQLEIIQTCKSSPENIDGVFDRPQSVKLAPSLKEKIKRKRKIMPPVH</sequence>
<dbReference type="SUPFAM" id="SSF57997">
    <property type="entry name" value="Tropomyosin"/>
    <property type="match status" value="1"/>
</dbReference>
<name>A0ABY7DK12_MYAAR</name>
<dbReference type="Proteomes" id="UP001164746">
    <property type="component" value="Chromosome 3"/>
</dbReference>
<evidence type="ECO:0000313" key="3">
    <source>
        <dbReference type="Proteomes" id="UP001164746"/>
    </source>
</evidence>
<evidence type="ECO:0000256" key="1">
    <source>
        <dbReference type="SAM" id="Coils"/>
    </source>
</evidence>
<dbReference type="EMBL" id="CP111014">
    <property type="protein sequence ID" value="WAQ98052.1"/>
    <property type="molecule type" value="Genomic_DNA"/>
</dbReference>
<proteinExistence type="predicted"/>
<feature type="coiled-coil region" evidence="1">
    <location>
        <begin position="398"/>
        <end position="432"/>
    </location>
</feature>
<dbReference type="Gene3D" id="1.20.5.340">
    <property type="match status" value="1"/>
</dbReference>
<organism evidence="2 3">
    <name type="scientific">Mya arenaria</name>
    <name type="common">Soft-shell clam</name>
    <dbReference type="NCBI Taxonomy" id="6604"/>
    <lineage>
        <taxon>Eukaryota</taxon>
        <taxon>Metazoa</taxon>
        <taxon>Spiralia</taxon>
        <taxon>Lophotrochozoa</taxon>
        <taxon>Mollusca</taxon>
        <taxon>Bivalvia</taxon>
        <taxon>Autobranchia</taxon>
        <taxon>Heteroconchia</taxon>
        <taxon>Euheterodonta</taxon>
        <taxon>Imparidentia</taxon>
        <taxon>Neoheterodontei</taxon>
        <taxon>Myida</taxon>
        <taxon>Myoidea</taxon>
        <taxon>Myidae</taxon>
        <taxon>Mya</taxon>
    </lineage>
</organism>
<reference evidence="2" key="1">
    <citation type="submission" date="2022-11" db="EMBL/GenBank/DDBJ databases">
        <title>Centuries of genome instability and evolution in soft-shell clam transmissible cancer (bioRxiv).</title>
        <authorList>
            <person name="Hart S.F.M."/>
            <person name="Yonemitsu M.A."/>
            <person name="Giersch R.M."/>
            <person name="Beal B.F."/>
            <person name="Arriagada G."/>
            <person name="Davis B.W."/>
            <person name="Ostrander E.A."/>
            <person name="Goff S.P."/>
            <person name="Metzger M.J."/>
        </authorList>
    </citation>
    <scope>NUCLEOTIDE SEQUENCE</scope>
    <source>
        <strain evidence="2">MELC-2E11</strain>
        <tissue evidence="2">Siphon/mantle</tissue>
    </source>
</reference>
<gene>
    <name evidence="2" type="ORF">MAR_022425</name>
</gene>